<protein>
    <recommendedName>
        <fullName evidence="2">Gfo/Idh/MocA-like oxidoreductase N-terminal domain-containing protein</fullName>
    </recommendedName>
</protein>
<feature type="domain" description="Gfo/Idh/MocA-like oxidoreductase N-terminal" evidence="2">
    <location>
        <begin position="58"/>
        <end position="171"/>
    </location>
</feature>
<gene>
    <name evidence="3" type="ORF">METZ01_LOCUS179283</name>
</gene>
<dbReference type="InterPro" id="IPR000683">
    <property type="entry name" value="Gfo/Idh/MocA-like_OxRdtase_N"/>
</dbReference>
<evidence type="ECO:0000313" key="3">
    <source>
        <dbReference type="EMBL" id="SVB26429.1"/>
    </source>
</evidence>
<dbReference type="SUPFAM" id="SSF51735">
    <property type="entry name" value="NAD(P)-binding Rossmann-fold domains"/>
    <property type="match status" value="1"/>
</dbReference>
<evidence type="ECO:0000256" key="1">
    <source>
        <dbReference type="ARBA" id="ARBA00023002"/>
    </source>
</evidence>
<dbReference type="InterPro" id="IPR050463">
    <property type="entry name" value="Gfo/Idh/MocA_oxidrdct_glycsds"/>
</dbReference>
<dbReference type="PANTHER" id="PTHR43818">
    <property type="entry name" value="BCDNA.GH03377"/>
    <property type="match status" value="1"/>
</dbReference>
<organism evidence="3">
    <name type="scientific">marine metagenome</name>
    <dbReference type="NCBI Taxonomy" id="408172"/>
    <lineage>
        <taxon>unclassified sequences</taxon>
        <taxon>metagenomes</taxon>
        <taxon>ecological metagenomes</taxon>
    </lineage>
</organism>
<dbReference type="GO" id="GO:0000166">
    <property type="term" value="F:nucleotide binding"/>
    <property type="evidence" value="ECO:0007669"/>
    <property type="project" value="InterPro"/>
</dbReference>
<reference evidence="3" key="1">
    <citation type="submission" date="2018-05" db="EMBL/GenBank/DDBJ databases">
        <authorList>
            <person name="Lanie J.A."/>
            <person name="Ng W.-L."/>
            <person name="Kazmierczak K.M."/>
            <person name="Andrzejewski T.M."/>
            <person name="Davidsen T.M."/>
            <person name="Wayne K.J."/>
            <person name="Tettelin H."/>
            <person name="Glass J.I."/>
            <person name="Rusch D."/>
            <person name="Podicherti R."/>
            <person name="Tsui H.-C.T."/>
            <person name="Winkler M.E."/>
        </authorList>
    </citation>
    <scope>NUCLEOTIDE SEQUENCE</scope>
</reference>
<name>A0A382CKR0_9ZZZZ</name>
<keyword evidence="1" id="KW-0560">Oxidoreductase</keyword>
<dbReference type="AlphaFoldDB" id="A0A382CKR0"/>
<dbReference type="Gene3D" id="3.30.360.10">
    <property type="entry name" value="Dihydrodipicolinate Reductase, domain 2"/>
    <property type="match status" value="1"/>
</dbReference>
<evidence type="ECO:0000259" key="2">
    <source>
        <dbReference type="Pfam" id="PF01408"/>
    </source>
</evidence>
<dbReference type="PANTHER" id="PTHR43818:SF11">
    <property type="entry name" value="BCDNA.GH03377"/>
    <property type="match status" value="1"/>
</dbReference>
<feature type="non-terminal residue" evidence="3">
    <location>
        <position position="229"/>
    </location>
</feature>
<sequence>MTVTLRTAKTRTSLGQVNPELSRFAKRTFSCATMARGGTLPHPFRHWHGSINNRMDNVRIGIVGLGNIGQIHVNNLLEGKVERGVLTAVADAFPDKLPEYEAKGLKTFDSGEALIASGEIDALMIATPHFQHTTLGIAALEAGLHVMVEKPISAHKADAERLVAAAEARPELTFSGMFQMRVEPRYQKIRELVQGGELGDLIRVIWIMTDWFRAEAYYQSSDWRATWKG</sequence>
<dbReference type="Pfam" id="PF01408">
    <property type="entry name" value="GFO_IDH_MocA"/>
    <property type="match status" value="1"/>
</dbReference>
<accession>A0A382CKR0</accession>
<dbReference type="Gene3D" id="3.40.50.720">
    <property type="entry name" value="NAD(P)-binding Rossmann-like Domain"/>
    <property type="match status" value="1"/>
</dbReference>
<dbReference type="GO" id="GO:0016491">
    <property type="term" value="F:oxidoreductase activity"/>
    <property type="evidence" value="ECO:0007669"/>
    <property type="project" value="UniProtKB-KW"/>
</dbReference>
<dbReference type="InterPro" id="IPR036291">
    <property type="entry name" value="NAD(P)-bd_dom_sf"/>
</dbReference>
<dbReference type="EMBL" id="UINC01034892">
    <property type="protein sequence ID" value="SVB26429.1"/>
    <property type="molecule type" value="Genomic_DNA"/>
</dbReference>
<proteinExistence type="predicted"/>